<dbReference type="EMBL" id="KV417501">
    <property type="protein sequence ID" value="KZP28996.1"/>
    <property type="molecule type" value="Genomic_DNA"/>
</dbReference>
<feature type="non-terminal residue" evidence="2">
    <location>
        <position position="241"/>
    </location>
</feature>
<gene>
    <name evidence="2" type="ORF">FIBSPDRAFT_852262</name>
</gene>
<evidence type="ECO:0000313" key="2">
    <source>
        <dbReference type="EMBL" id="KZP28996.1"/>
    </source>
</evidence>
<evidence type="ECO:0000256" key="1">
    <source>
        <dbReference type="SAM" id="MobiDB-lite"/>
    </source>
</evidence>
<feature type="region of interest" description="Disordered" evidence="1">
    <location>
        <begin position="25"/>
        <end position="65"/>
    </location>
</feature>
<dbReference type="Proteomes" id="UP000076532">
    <property type="component" value="Unassembled WGS sequence"/>
</dbReference>
<keyword evidence="3" id="KW-1185">Reference proteome</keyword>
<proteinExistence type="predicted"/>
<organism evidence="2 3">
    <name type="scientific">Athelia psychrophila</name>
    <dbReference type="NCBI Taxonomy" id="1759441"/>
    <lineage>
        <taxon>Eukaryota</taxon>
        <taxon>Fungi</taxon>
        <taxon>Dikarya</taxon>
        <taxon>Basidiomycota</taxon>
        <taxon>Agaricomycotina</taxon>
        <taxon>Agaricomycetes</taxon>
        <taxon>Agaricomycetidae</taxon>
        <taxon>Atheliales</taxon>
        <taxon>Atheliaceae</taxon>
        <taxon>Athelia</taxon>
    </lineage>
</organism>
<sequence>MFSKSSFTAAPTGIIPLGISNNLKLDAGSPRNGEHRSQPQAACEARQGNGQSQAREGGSSMPRYIHIDSEDPHYLQELTPNLCVARHAGATSHAASGRPFTHILNIKYLDINIVRFPKKGDKDAQKRGWGPDIDGVFRMDLGLPTGSYYSGRSISEILLGQFQIGLSLTFLRIGVNDEPPCILITGAPVDSITVAAAYLAFKLGQPIGAMIEAIDSHKDIRKCWKGLLPEEGVRQLGDIVL</sequence>
<accession>A0A166S467</accession>
<evidence type="ECO:0000313" key="3">
    <source>
        <dbReference type="Proteomes" id="UP000076532"/>
    </source>
</evidence>
<reference evidence="2 3" key="1">
    <citation type="journal article" date="2016" name="Mol. Biol. Evol.">
        <title>Comparative Genomics of Early-Diverging Mushroom-Forming Fungi Provides Insights into the Origins of Lignocellulose Decay Capabilities.</title>
        <authorList>
            <person name="Nagy L.G."/>
            <person name="Riley R."/>
            <person name="Tritt A."/>
            <person name="Adam C."/>
            <person name="Daum C."/>
            <person name="Floudas D."/>
            <person name="Sun H."/>
            <person name="Yadav J.S."/>
            <person name="Pangilinan J."/>
            <person name="Larsson K.H."/>
            <person name="Matsuura K."/>
            <person name="Barry K."/>
            <person name="Labutti K."/>
            <person name="Kuo R."/>
            <person name="Ohm R.A."/>
            <person name="Bhattacharya S.S."/>
            <person name="Shirouzu T."/>
            <person name="Yoshinaga Y."/>
            <person name="Martin F.M."/>
            <person name="Grigoriev I.V."/>
            <person name="Hibbett D.S."/>
        </authorList>
    </citation>
    <scope>NUCLEOTIDE SEQUENCE [LARGE SCALE GENOMIC DNA]</scope>
    <source>
        <strain evidence="2 3">CBS 109695</strain>
    </source>
</reference>
<protein>
    <submittedName>
        <fullName evidence="2">Uncharacterized protein</fullName>
    </submittedName>
</protein>
<dbReference type="AlphaFoldDB" id="A0A166S467"/>
<name>A0A166S467_9AGAM</name>